<dbReference type="NCBIfam" id="TIGR01167">
    <property type="entry name" value="LPXTG_anchor"/>
    <property type="match status" value="1"/>
</dbReference>
<reference evidence="3 4" key="1">
    <citation type="journal article" date="2005" name="Int. J. Syst. Evol. Microbiol.">
        <title>Bacillus cibi sp. nov., isolated from jeotgal, a traditional Korean fermented seafood.</title>
        <authorList>
            <person name="Yoon J.H."/>
            <person name="Lee C.H."/>
            <person name="Oh T.K."/>
        </authorList>
    </citation>
    <scope>NUCLEOTIDE SEQUENCE [LARGE SCALE GENOMIC DNA]</scope>
    <source>
        <strain evidence="3 4">DSM 16189</strain>
    </source>
</reference>
<name>A0A084GZT5_METID</name>
<keyword evidence="4" id="KW-1185">Reference proteome</keyword>
<dbReference type="RefSeq" id="WP_029565927.1">
    <property type="nucleotide sequence ID" value="NZ_JNVC02000004.1"/>
</dbReference>
<sequence length="397" mass="44792">MKHIFSFLLTIAASFFLVPAGALAIEPDEPDFAAHLEEIGWGKKDYLNYLESKGWSLADFESADELGTPLSEESISVILGNYELSREHLNELLSENGDIEEGQDVLDGTYLIFAEDVDMFVDFYINGWEGTPIDEKNLGELLDIYGFQSREELEQFLREHEDSIENYEFIEDLDYAVDFYINGSEAEDAISELFSEIGLTDEEIEALLTYLSTLEMDDPMIEEEMIKLSERMMAFEEFESLNDLSAEQMAELLDIFKSMLDLLQIKTDYYIVKDGNMQPVSLKSILTVNVEKGSRLLIKLSNLQEELLADILVTAEMFGSDLIQETGKDLKEANQIVKEHPIYTKSVIETKPAVKTVKGGELPETSTGAAGYVLAGMALILAGSWFFRKNKVQSRQS</sequence>
<evidence type="ECO:0000313" key="4">
    <source>
        <dbReference type="Proteomes" id="UP000028549"/>
    </source>
</evidence>
<dbReference type="AlphaFoldDB" id="A0A084GZT5"/>
<dbReference type="InterPro" id="IPR030832">
    <property type="entry name" value="Acidic_LPXTA"/>
</dbReference>
<gene>
    <name evidence="3" type="ORF">GS18_0208410</name>
</gene>
<keyword evidence="1" id="KW-1133">Transmembrane helix</keyword>
<comment type="caution">
    <text evidence="3">The sequence shown here is derived from an EMBL/GenBank/DDBJ whole genome shotgun (WGS) entry which is preliminary data.</text>
</comment>
<keyword evidence="2" id="KW-0732">Signal</keyword>
<dbReference type="NCBIfam" id="TIGR04383">
    <property type="entry name" value="acidic_w_LPXTA"/>
    <property type="match status" value="2"/>
</dbReference>
<keyword evidence="1" id="KW-0812">Transmembrane</keyword>
<evidence type="ECO:0000256" key="1">
    <source>
        <dbReference type="SAM" id="Phobius"/>
    </source>
</evidence>
<organism evidence="3 4">
    <name type="scientific">Metabacillus indicus</name>
    <name type="common">Bacillus indicus</name>
    <dbReference type="NCBI Taxonomy" id="246786"/>
    <lineage>
        <taxon>Bacteria</taxon>
        <taxon>Bacillati</taxon>
        <taxon>Bacillota</taxon>
        <taxon>Bacilli</taxon>
        <taxon>Bacillales</taxon>
        <taxon>Bacillaceae</taxon>
        <taxon>Metabacillus</taxon>
    </lineage>
</organism>
<keyword evidence="1" id="KW-0472">Membrane</keyword>
<dbReference type="EMBL" id="JNVC02000004">
    <property type="protein sequence ID" value="KEZ52847.1"/>
    <property type="molecule type" value="Genomic_DNA"/>
</dbReference>
<evidence type="ECO:0000256" key="2">
    <source>
        <dbReference type="SAM" id="SignalP"/>
    </source>
</evidence>
<dbReference type="OrthoDB" id="2718583at2"/>
<proteinExistence type="predicted"/>
<feature type="transmembrane region" description="Helical" evidence="1">
    <location>
        <begin position="369"/>
        <end position="387"/>
    </location>
</feature>
<dbReference type="STRING" id="246786.GS18_0208410"/>
<feature type="signal peptide" evidence="2">
    <location>
        <begin position="1"/>
        <end position="24"/>
    </location>
</feature>
<feature type="chain" id="PRO_5001776137" evidence="2">
    <location>
        <begin position="25"/>
        <end position="397"/>
    </location>
</feature>
<accession>A0A084GZT5</accession>
<protein>
    <submittedName>
        <fullName evidence="3">Peptidase</fullName>
    </submittedName>
</protein>
<evidence type="ECO:0000313" key="3">
    <source>
        <dbReference type="EMBL" id="KEZ52847.1"/>
    </source>
</evidence>
<dbReference type="Proteomes" id="UP000028549">
    <property type="component" value="Unassembled WGS sequence"/>
</dbReference>